<dbReference type="Gene3D" id="3.40.50.720">
    <property type="entry name" value="NAD(P)-binding Rossmann-like Domain"/>
    <property type="match status" value="1"/>
</dbReference>
<dbReference type="NCBIfam" id="NF005094">
    <property type="entry name" value="PRK06522.2-5"/>
    <property type="match status" value="1"/>
</dbReference>
<dbReference type="FunFam" id="3.40.50.720:FF:000307">
    <property type="entry name" value="2-dehydropantoate 2-reductase"/>
    <property type="match status" value="1"/>
</dbReference>
<feature type="domain" description="Ketopantoate reductase N-terminal" evidence="12">
    <location>
        <begin position="3"/>
        <end position="151"/>
    </location>
</feature>
<dbReference type="NCBIfam" id="TIGR00745">
    <property type="entry name" value="apbA_panE"/>
    <property type="match status" value="1"/>
</dbReference>
<dbReference type="Gene3D" id="1.10.1040.10">
    <property type="entry name" value="N-(1-d-carboxylethyl)-l-norvaline Dehydrogenase, domain 2"/>
    <property type="match status" value="1"/>
</dbReference>
<dbReference type="Pfam" id="PF08546">
    <property type="entry name" value="ApbA_C"/>
    <property type="match status" value="1"/>
</dbReference>
<protein>
    <recommendedName>
        <fullName evidence="5 11">2-dehydropantoate 2-reductase</fullName>
        <ecNumber evidence="4 11">1.1.1.169</ecNumber>
    </recommendedName>
    <alternativeName>
        <fullName evidence="9 11">Ketopantoate reductase</fullName>
    </alternativeName>
</protein>
<evidence type="ECO:0000256" key="2">
    <source>
        <dbReference type="ARBA" id="ARBA00004994"/>
    </source>
</evidence>
<keyword evidence="7 11" id="KW-0521">NADP</keyword>
<dbReference type="Pfam" id="PF02558">
    <property type="entry name" value="ApbA"/>
    <property type="match status" value="1"/>
</dbReference>
<dbReference type="InterPro" id="IPR003710">
    <property type="entry name" value="ApbA"/>
</dbReference>
<evidence type="ECO:0000256" key="11">
    <source>
        <dbReference type="RuleBase" id="RU362068"/>
    </source>
</evidence>
<feature type="domain" description="Ketopantoate reductase C-terminal" evidence="13">
    <location>
        <begin position="178"/>
        <end position="299"/>
    </location>
</feature>
<dbReference type="InterPro" id="IPR051402">
    <property type="entry name" value="KPR-Related"/>
</dbReference>
<dbReference type="InterPro" id="IPR008927">
    <property type="entry name" value="6-PGluconate_DH-like_C_sf"/>
</dbReference>
<dbReference type="GO" id="GO:0015940">
    <property type="term" value="P:pantothenate biosynthetic process"/>
    <property type="evidence" value="ECO:0007669"/>
    <property type="project" value="UniProtKB-UniPathway"/>
</dbReference>
<comment type="pathway">
    <text evidence="2 11">Cofactor biosynthesis; (R)-pantothenate biosynthesis; (R)-pantoate from 3-methyl-2-oxobutanoate: step 2/2.</text>
</comment>
<keyword evidence="15" id="KW-1185">Reference proteome</keyword>
<reference evidence="14 15" key="1">
    <citation type="submission" date="2019-06" db="EMBL/GenBank/DDBJ databases">
        <title>Whole genome sequence for Rhodospirillaceae sp. R148.</title>
        <authorList>
            <person name="Wang G."/>
        </authorList>
    </citation>
    <scope>NUCLEOTIDE SEQUENCE [LARGE SCALE GENOMIC DNA]</scope>
    <source>
        <strain evidence="14 15">R148</strain>
    </source>
</reference>
<dbReference type="PANTHER" id="PTHR21708">
    <property type="entry name" value="PROBABLE 2-DEHYDROPANTOATE 2-REDUCTASE"/>
    <property type="match status" value="1"/>
</dbReference>
<evidence type="ECO:0000256" key="3">
    <source>
        <dbReference type="ARBA" id="ARBA00007870"/>
    </source>
</evidence>
<evidence type="ECO:0000259" key="13">
    <source>
        <dbReference type="Pfam" id="PF08546"/>
    </source>
</evidence>
<evidence type="ECO:0000256" key="1">
    <source>
        <dbReference type="ARBA" id="ARBA00002919"/>
    </source>
</evidence>
<keyword evidence="6 11" id="KW-0566">Pantothenate biosynthesis</keyword>
<dbReference type="EC" id="1.1.1.169" evidence="4 11"/>
<dbReference type="GO" id="GO:0008677">
    <property type="term" value="F:2-dehydropantoate 2-reductase activity"/>
    <property type="evidence" value="ECO:0007669"/>
    <property type="project" value="UniProtKB-EC"/>
</dbReference>
<dbReference type="InterPro" id="IPR036291">
    <property type="entry name" value="NAD(P)-bd_dom_sf"/>
</dbReference>
<evidence type="ECO:0000256" key="4">
    <source>
        <dbReference type="ARBA" id="ARBA00013014"/>
    </source>
</evidence>
<dbReference type="InterPro" id="IPR013328">
    <property type="entry name" value="6PGD_dom2"/>
</dbReference>
<accession>A0A545TTK9</accession>
<keyword evidence="8 11" id="KW-0560">Oxidoreductase</keyword>
<sequence length="309" mass="33498">MRILVLGAGGTGGYFGGRLVETGADVTFLVRERRAGQLAKEGLRIESPFGNAELQVKSLTADRIDTPYDLILLSCKAYHLTQALEDIAPAVGEGTLILPLLNGMAHLDRLVERFGSSKVLGGLCHLAVTLTGEGVVQHMSKLHRVTYGPLEEGQKARCAEIEALFSEAGFDSKCSDRIRNDLWKKWALLATLAGITCLMRSSMDAVAATERGTSYTRAMLEECVAIAGAEGFELDEKFVEGTYGFLTHKSAVQTSSMLRDIQNDAEVEADHIIGDLVARGDKAGIETPMLDMAYCHLQAYVATREARKS</sequence>
<dbReference type="SUPFAM" id="SSF51735">
    <property type="entry name" value="NAD(P)-binding Rossmann-fold domains"/>
    <property type="match status" value="1"/>
</dbReference>
<name>A0A545TTK9_9PROT</name>
<evidence type="ECO:0000256" key="8">
    <source>
        <dbReference type="ARBA" id="ARBA00023002"/>
    </source>
</evidence>
<evidence type="ECO:0000256" key="6">
    <source>
        <dbReference type="ARBA" id="ARBA00022655"/>
    </source>
</evidence>
<dbReference type="Proteomes" id="UP000315252">
    <property type="component" value="Unassembled WGS sequence"/>
</dbReference>
<comment type="caution">
    <text evidence="14">The sequence shown here is derived from an EMBL/GenBank/DDBJ whole genome shotgun (WGS) entry which is preliminary data.</text>
</comment>
<evidence type="ECO:0000256" key="9">
    <source>
        <dbReference type="ARBA" id="ARBA00032024"/>
    </source>
</evidence>
<gene>
    <name evidence="14" type="primary">panE</name>
    <name evidence="14" type="ORF">FKG95_10295</name>
</gene>
<comment type="catalytic activity">
    <reaction evidence="10 11">
        <text>(R)-pantoate + NADP(+) = 2-dehydropantoate + NADPH + H(+)</text>
        <dbReference type="Rhea" id="RHEA:16233"/>
        <dbReference type="ChEBI" id="CHEBI:11561"/>
        <dbReference type="ChEBI" id="CHEBI:15378"/>
        <dbReference type="ChEBI" id="CHEBI:15980"/>
        <dbReference type="ChEBI" id="CHEBI:57783"/>
        <dbReference type="ChEBI" id="CHEBI:58349"/>
        <dbReference type="EC" id="1.1.1.169"/>
    </reaction>
</comment>
<dbReference type="OrthoDB" id="247668at2"/>
<organism evidence="14 15">
    <name type="scientific">Denitrobaculum tricleocarpae</name>
    <dbReference type="NCBI Taxonomy" id="2591009"/>
    <lineage>
        <taxon>Bacteria</taxon>
        <taxon>Pseudomonadati</taxon>
        <taxon>Pseudomonadota</taxon>
        <taxon>Alphaproteobacteria</taxon>
        <taxon>Rhodospirillales</taxon>
        <taxon>Rhodospirillaceae</taxon>
        <taxon>Denitrobaculum</taxon>
    </lineage>
</organism>
<evidence type="ECO:0000256" key="7">
    <source>
        <dbReference type="ARBA" id="ARBA00022857"/>
    </source>
</evidence>
<evidence type="ECO:0000259" key="12">
    <source>
        <dbReference type="Pfam" id="PF02558"/>
    </source>
</evidence>
<dbReference type="UniPathway" id="UPA00028">
    <property type="reaction ID" value="UER00004"/>
</dbReference>
<evidence type="ECO:0000313" key="14">
    <source>
        <dbReference type="EMBL" id="TQV80554.1"/>
    </source>
</evidence>
<dbReference type="AlphaFoldDB" id="A0A545TTK9"/>
<comment type="similarity">
    <text evidence="3 11">Belongs to the ketopantoate reductase family.</text>
</comment>
<dbReference type="FunFam" id="1.10.1040.10:FF:000017">
    <property type="entry name" value="2-dehydropantoate 2-reductase"/>
    <property type="match status" value="1"/>
</dbReference>
<dbReference type="PANTHER" id="PTHR21708:SF26">
    <property type="entry name" value="2-DEHYDROPANTOATE 2-REDUCTASE"/>
    <property type="match status" value="1"/>
</dbReference>
<evidence type="ECO:0000256" key="5">
    <source>
        <dbReference type="ARBA" id="ARBA00019465"/>
    </source>
</evidence>
<dbReference type="SUPFAM" id="SSF48179">
    <property type="entry name" value="6-phosphogluconate dehydrogenase C-terminal domain-like"/>
    <property type="match status" value="1"/>
</dbReference>
<dbReference type="InterPro" id="IPR013332">
    <property type="entry name" value="KPR_N"/>
</dbReference>
<proteinExistence type="inferred from homology"/>
<dbReference type="InterPro" id="IPR013752">
    <property type="entry name" value="KPA_reductase"/>
</dbReference>
<dbReference type="EMBL" id="VHSH01000003">
    <property type="protein sequence ID" value="TQV80554.1"/>
    <property type="molecule type" value="Genomic_DNA"/>
</dbReference>
<comment type="function">
    <text evidence="1 11">Catalyzes the NADPH-dependent reduction of ketopantoate into pantoic acid.</text>
</comment>
<evidence type="ECO:0000313" key="15">
    <source>
        <dbReference type="Proteomes" id="UP000315252"/>
    </source>
</evidence>
<evidence type="ECO:0000256" key="10">
    <source>
        <dbReference type="ARBA" id="ARBA00048793"/>
    </source>
</evidence>
<dbReference type="RefSeq" id="WP_142896268.1">
    <property type="nucleotide sequence ID" value="NZ_ML660054.1"/>
</dbReference>
<dbReference type="GO" id="GO:0005737">
    <property type="term" value="C:cytoplasm"/>
    <property type="evidence" value="ECO:0007669"/>
    <property type="project" value="TreeGrafter"/>
</dbReference>